<reference evidence="3" key="1">
    <citation type="submission" date="2017-02" db="UniProtKB">
        <authorList>
            <consortium name="WormBaseParasite"/>
        </authorList>
    </citation>
    <scope>IDENTIFICATION</scope>
</reference>
<evidence type="ECO:0000313" key="2">
    <source>
        <dbReference type="Proteomes" id="UP000274131"/>
    </source>
</evidence>
<dbReference type="WBParaSite" id="EVEC_0000302301-mRNA-1">
    <property type="protein sequence ID" value="EVEC_0000302301-mRNA-1"/>
    <property type="gene ID" value="EVEC_0000302301"/>
</dbReference>
<accession>A0A0N4UZH2</accession>
<organism evidence="3">
    <name type="scientific">Enterobius vermicularis</name>
    <name type="common">Human pinworm</name>
    <dbReference type="NCBI Taxonomy" id="51028"/>
    <lineage>
        <taxon>Eukaryota</taxon>
        <taxon>Metazoa</taxon>
        <taxon>Ecdysozoa</taxon>
        <taxon>Nematoda</taxon>
        <taxon>Chromadorea</taxon>
        <taxon>Rhabditida</taxon>
        <taxon>Spirurina</taxon>
        <taxon>Oxyuridomorpha</taxon>
        <taxon>Oxyuroidea</taxon>
        <taxon>Oxyuridae</taxon>
        <taxon>Enterobius</taxon>
    </lineage>
</organism>
<sequence>MHCLQMIGCRACVLKWNSAAISDDFGWNSSCPLCRNPWRDGIEVYLWTKEIKVSASSQANISYIYTFFKPFLNIKFLNCLAYLRKKQS</sequence>
<dbReference type="Proteomes" id="UP000274131">
    <property type="component" value="Unassembled WGS sequence"/>
</dbReference>
<protein>
    <submittedName>
        <fullName evidence="3">RING-type domain-containing protein</fullName>
    </submittedName>
</protein>
<keyword evidence="2" id="KW-1185">Reference proteome</keyword>
<dbReference type="SUPFAM" id="SSF57850">
    <property type="entry name" value="RING/U-box"/>
    <property type="match status" value="1"/>
</dbReference>
<reference evidence="1 2" key="2">
    <citation type="submission" date="2018-10" db="EMBL/GenBank/DDBJ databases">
        <authorList>
            <consortium name="Pathogen Informatics"/>
        </authorList>
    </citation>
    <scope>NUCLEOTIDE SEQUENCE [LARGE SCALE GENOMIC DNA]</scope>
</reference>
<proteinExistence type="predicted"/>
<name>A0A0N4UZH2_ENTVE</name>
<dbReference type="EMBL" id="UXUI01007439">
    <property type="protein sequence ID" value="VDD87588.1"/>
    <property type="molecule type" value="Genomic_DNA"/>
</dbReference>
<gene>
    <name evidence="1" type="ORF">EVEC_LOCUS2731</name>
</gene>
<evidence type="ECO:0000313" key="1">
    <source>
        <dbReference type="EMBL" id="VDD87588.1"/>
    </source>
</evidence>
<dbReference type="AlphaFoldDB" id="A0A0N4UZH2"/>
<dbReference type="OrthoDB" id="5877621at2759"/>
<evidence type="ECO:0000313" key="3">
    <source>
        <dbReference type="WBParaSite" id="EVEC_0000302301-mRNA-1"/>
    </source>
</evidence>